<feature type="region of interest" description="Disordered" evidence="1">
    <location>
        <begin position="1"/>
        <end position="217"/>
    </location>
</feature>
<feature type="compositionally biased region" description="Basic and acidic residues" evidence="1">
    <location>
        <begin position="103"/>
        <end position="135"/>
    </location>
</feature>
<accession>A0A1E4TXY1</accession>
<feature type="compositionally biased region" description="Acidic residues" evidence="1">
    <location>
        <begin position="179"/>
        <end position="211"/>
    </location>
</feature>
<proteinExistence type="predicted"/>
<organism evidence="2 3">
    <name type="scientific">Pachysolen tannophilus NRRL Y-2460</name>
    <dbReference type="NCBI Taxonomy" id="669874"/>
    <lineage>
        <taxon>Eukaryota</taxon>
        <taxon>Fungi</taxon>
        <taxon>Dikarya</taxon>
        <taxon>Ascomycota</taxon>
        <taxon>Saccharomycotina</taxon>
        <taxon>Pichiomycetes</taxon>
        <taxon>Pachysolenaceae</taxon>
        <taxon>Pachysolen</taxon>
    </lineage>
</organism>
<feature type="compositionally biased region" description="Low complexity" evidence="1">
    <location>
        <begin position="78"/>
        <end position="97"/>
    </location>
</feature>
<dbReference type="AlphaFoldDB" id="A0A1E4TXY1"/>
<name>A0A1E4TXY1_PACTA</name>
<dbReference type="OrthoDB" id="4026150at2759"/>
<feature type="region of interest" description="Disordered" evidence="1">
    <location>
        <begin position="229"/>
        <end position="266"/>
    </location>
</feature>
<evidence type="ECO:0000256" key="1">
    <source>
        <dbReference type="SAM" id="MobiDB-lite"/>
    </source>
</evidence>
<protein>
    <submittedName>
        <fullName evidence="2">Uncharacterized protein</fullName>
    </submittedName>
</protein>
<feature type="compositionally biased region" description="Acidic residues" evidence="1">
    <location>
        <begin position="136"/>
        <end position="147"/>
    </location>
</feature>
<sequence length="341" mass="38610">MSGLISKWATDDSLVKKAVEQDRDRHSKSKNEEPLNAVSPVSMTSTTVSSSVSPIPPNKALESKWATVTTKTKEKETIPTPTSSINSSPKKSIPKGPRSMKIQQDKKFHNNERKPHIRGKFQEDNSRKSLKHDTSDYDDQIEDESENENEKPEMTEAAKSFASRLGIHVAPTDKHEESGSEDDIYEEVVEESENSENSENSEEEEEEEEEDRKDISELSVEAQDFAARLGLISKPKPRELISEKKDLQKESYRKNKLNDPNLKWNKGKPTLEYAQARAKSKALAKGKSGQFKNKNLTREQAEAQEAKEAKEFEEMLQTFQTAGVSWADEDDDWDPSKLPKV</sequence>
<feature type="compositionally biased region" description="Basic and acidic residues" evidence="1">
    <location>
        <begin position="9"/>
        <end position="33"/>
    </location>
</feature>
<gene>
    <name evidence="2" type="ORF">PACTADRAFT_83961</name>
</gene>
<evidence type="ECO:0000313" key="2">
    <source>
        <dbReference type="EMBL" id="ODV96643.1"/>
    </source>
</evidence>
<dbReference type="Proteomes" id="UP000094236">
    <property type="component" value="Unassembled WGS sequence"/>
</dbReference>
<feature type="compositionally biased region" description="Low complexity" evidence="1">
    <location>
        <begin position="38"/>
        <end position="53"/>
    </location>
</feature>
<keyword evidence="3" id="KW-1185">Reference proteome</keyword>
<reference evidence="3" key="1">
    <citation type="submission" date="2016-05" db="EMBL/GenBank/DDBJ databases">
        <title>Comparative genomics of biotechnologically important yeasts.</title>
        <authorList>
            <consortium name="DOE Joint Genome Institute"/>
            <person name="Riley R."/>
            <person name="Haridas S."/>
            <person name="Wolfe K.H."/>
            <person name="Lopes M.R."/>
            <person name="Hittinger C.T."/>
            <person name="Goker M."/>
            <person name="Salamov A."/>
            <person name="Wisecaver J."/>
            <person name="Long T.M."/>
            <person name="Aerts A.L."/>
            <person name="Barry K."/>
            <person name="Choi C."/>
            <person name="Clum A."/>
            <person name="Coughlan A.Y."/>
            <person name="Deshpande S."/>
            <person name="Douglass A.P."/>
            <person name="Hanson S.J."/>
            <person name="Klenk H.-P."/>
            <person name="Labutti K."/>
            <person name="Lapidus A."/>
            <person name="Lindquist E."/>
            <person name="Lipzen A."/>
            <person name="Meier-Kolthoff J.P."/>
            <person name="Ohm R.A."/>
            <person name="Otillar R.P."/>
            <person name="Pangilinan J."/>
            <person name="Peng Y."/>
            <person name="Rokas A."/>
            <person name="Rosa C.A."/>
            <person name="Scheuner C."/>
            <person name="Sibirny A.A."/>
            <person name="Slot J.C."/>
            <person name="Stielow J.B."/>
            <person name="Sun H."/>
            <person name="Kurtzman C.P."/>
            <person name="Blackwell M."/>
            <person name="Grigoriev I.V."/>
            <person name="Jeffries T.W."/>
        </authorList>
    </citation>
    <scope>NUCLEOTIDE SEQUENCE [LARGE SCALE GENOMIC DNA]</scope>
    <source>
        <strain evidence="3">NRRL Y-2460</strain>
    </source>
</reference>
<dbReference type="EMBL" id="KV454012">
    <property type="protein sequence ID" value="ODV96643.1"/>
    <property type="molecule type" value="Genomic_DNA"/>
</dbReference>
<evidence type="ECO:0000313" key="3">
    <source>
        <dbReference type="Proteomes" id="UP000094236"/>
    </source>
</evidence>
<feature type="compositionally biased region" description="Basic and acidic residues" evidence="1">
    <location>
        <begin position="236"/>
        <end position="257"/>
    </location>
</feature>